<reference evidence="1" key="1">
    <citation type="journal article" date="2014" name="Nat. Commun.">
        <title>The tobacco genome sequence and its comparison with those of tomato and potato.</title>
        <authorList>
            <person name="Sierro N."/>
            <person name="Battey J.N."/>
            <person name="Ouadi S."/>
            <person name="Bakaher N."/>
            <person name="Bovet L."/>
            <person name="Willig A."/>
            <person name="Goepfert S."/>
            <person name="Peitsch M.C."/>
            <person name="Ivanov N.V."/>
        </authorList>
    </citation>
    <scope>NUCLEOTIDE SEQUENCE [LARGE SCALE GENOMIC DNA]</scope>
</reference>
<name>A0AC58S989_TOBAC</name>
<protein>
    <submittedName>
        <fullName evidence="2">Uncharacterized protein LOC107772845 isoform X1</fullName>
    </submittedName>
</protein>
<gene>
    <name evidence="2" type="primary">LOC107772845</name>
</gene>
<dbReference type="RefSeq" id="XP_075081524.1">
    <property type="nucleotide sequence ID" value="XM_075225423.1"/>
</dbReference>
<proteinExistence type="predicted"/>
<evidence type="ECO:0000313" key="1">
    <source>
        <dbReference type="Proteomes" id="UP000790787"/>
    </source>
</evidence>
<accession>A0AC58S989</accession>
<dbReference type="Proteomes" id="UP000790787">
    <property type="component" value="Chromosome 11"/>
</dbReference>
<keyword evidence="1" id="KW-1185">Reference proteome</keyword>
<sequence length="205" mass="23211">MSQSQGSQPSSSGTPSISGLRLQDTSSDPPTPSKHASDIHVSDGDADDDEKVHYDQYGRIIIVHEGDGFIPSNITTRIITKATKKLYDGPYATWSKFPFSLKEQIFNQFKCVWEHRYSAEVAANFLLKARKRLSHSFSKARKLNQKLDWLLQNLWEDLQRQWLTAKFLEKSEKGKKARASEKGGSLHTGDAISLGTIKRRMIRNC</sequence>
<reference evidence="2" key="2">
    <citation type="submission" date="2025-08" db="UniProtKB">
        <authorList>
            <consortium name="RefSeq"/>
        </authorList>
    </citation>
    <scope>IDENTIFICATION</scope>
    <source>
        <tissue evidence="2">Leaf</tissue>
    </source>
</reference>
<organism evidence="1 2">
    <name type="scientific">Nicotiana tabacum</name>
    <name type="common">Common tobacco</name>
    <dbReference type="NCBI Taxonomy" id="4097"/>
    <lineage>
        <taxon>Eukaryota</taxon>
        <taxon>Viridiplantae</taxon>
        <taxon>Streptophyta</taxon>
        <taxon>Embryophyta</taxon>
        <taxon>Tracheophyta</taxon>
        <taxon>Spermatophyta</taxon>
        <taxon>Magnoliopsida</taxon>
        <taxon>eudicotyledons</taxon>
        <taxon>Gunneridae</taxon>
        <taxon>Pentapetalae</taxon>
        <taxon>asterids</taxon>
        <taxon>lamiids</taxon>
        <taxon>Solanales</taxon>
        <taxon>Solanaceae</taxon>
        <taxon>Nicotianoideae</taxon>
        <taxon>Nicotianeae</taxon>
        <taxon>Nicotiana</taxon>
    </lineage>
</organism>
<evidence type="ECO:0000313" key="2">
    <source>
        <dbReference type="RefSeq" id="XP_075081524.1"/>
    </source>
</evidence>